<comment type="caution">
    <text evidence="2">The sequence shown here is derived from an EMBL/GenBank/DDBJ whole genome shotgun (WGS) entry which is preliminary data.</text>
</comment>
<dbReference type="Proteomes" id="UP000247371">
    <property type="component" value="Unassembled WGS sequence"/>
</dbReference>
<feature type="region of interest" description="Disordered" evidence="1">
    <location>
        <begin position="64"/>
        <end position="123"/>
    </location>
</feature>
<organism evidence="2 3">
    <name type="scientific">Komagataeibacter swingsii</name>
    <dbReference type="NCBI Taxonomy" id="215220"/>
    <lineage>
        <taxon>Bacteria</taxon>
        <taxon>Pseudomonadati</taxon>
        <taxon>Pseudomonadota</taxon>
        <taxon>Alphaproteobacteria</taxon>
        <taxon>Acetobacterales</taxon>
        <taxon>Acetobacteraceae</taxon>
        <taxon>Komagataeibacter</taxon>
    </lineage>
</organism>
<accession>A0A2V4RPB8</accession>
<sequence>MADNFGRDFGSCRFYFHPPLQSDSMFRLLILALACLPIHHAMAQMPGAVPGGWNGSVALPHASAAAPGLSMPSAPPLAHFAPLPGSGSGSGLSGGMSLPAGLGHGQADDRDMPPSSPMIDEDARQDWNAFRRAEQQVLRDMHRTPAP</sequence>
<protein>
    <submittedName>
        <fullName evidence="2">Uncharacterized protein</fullName>
    </submittedName>
</protein>
<evidence type="ECO:0000256" key="1">
    <source>
        <dbReference type="SAM" id="MobiDB-lite"/>
    </source>
</evidence>
<dbReference type="AlphaFoldDB" id="A0A2V4RPB8"/>
<keyword evidence="3" id="KW-1185">Reference proteome</keyword>
<evidence type="ECO:0000313" key="2">
    <source>
        <dbReference type="EMBL" id="PYD70849.1"/>
    </source>
</evidence>
<evidence type="ECO:0000313" key="3">
    <source>
        <dbReference type="Proteomes" id="UP000247371"/>
    </source>
</evidence>
<dbReference type="EMBL" id="NKUB01000002">
    <property type="protein sequence ID" value="PYD70849.1"/>
    <property type="molecule type" value="Genomic_DNA"/>
</dbReference>
<reference evidence="2 3" key="1">
    <citation type="submission" date="2017-07" db="EMBL/GenBank/DDBJ databases">
        <title>A draft genome sequence of Komagataeibacter swingsii LMG 22125.</title>
        <authorList>
            <person name="Skraban J."/>
            <person name="Cleenwerck I."/>
            <person name="Vandamme P."/>
            <person name="Trcek J."/>
        </authorList>
    </citation>
    <scope>NUCLEOTIDE SEQUENCE [LARGE SCALE GENOMIC DNA]</scope>
    <source>
        <strain evidence="2 3">LMG 22125</strain>
    </source>
</reference>
<name>A0A2V4RPB8_9PROT</name>
<gene>
    <name evidence="2" type="ORF">CFR76_02650</name>
</gene>
<proteinExistence type="predicted"/>